<evidence type="ECO:0000313" key="12">
    <source>
        <dbReference type="Proteomes" id="UP000269591"/>
    </source>
</evidence>
<dbReference type="PROSITE" id="PS51440">
    <property type="entry name" value="TIM_2"/>
    <property type="match status" value="1"/>
</dbReference>
<comment type="subcellular location">
    <subcellularLocation>
        <location evidence="9 10">Cytoplasm</location>
    </subcellularLocation>
</comment>
<dbReference type="UniPathway" id="UPA00138"/>
<dbReference type="PROSITE" id="PS00171">
    <property type="entry name" value="TIM_1"/>
    <property type="match status" value="1"/>
</dbReference>
<dbReference type="NCBIfam" id="TIGR00419">
    <property type="entry name" value="tim"/>
    <property type="match status" value="1"/>
</dbReference>
<keyword evidence="12" id="KW-1185">Reference proteome</keyword>
<dbReference type="EC" id="5.3.1.1" evidence="3 9"/>
<comment type="caution">
    <text evidence="11">The sequence shown here is derived from an EMBL/GenBank/DDBJ whole genome shotgun (WGS) entry which is preliminary data.</text>
</comment>
<dbReference type="GO" id="GO:0004807">
    <property type="term" value="F:triose-phosphate isomerase activity"/>
    <property type="evidence" value="ECO:0007669"/>
    <property type="project" value="UniProtKB-UniRule"/>
</dbReference>
<evidence type="ECO:0000256" key="6">
    <source>
        <dbReference type="ARBA" id="ARBA00022490"/>
    </source>
</evidence>
<keyword evidence="8 9" id="KW-0413">Isomerase</keyword>
<comment type="catalytic activity">
    <reaction evidence="9 10">
        <text>D-glyceraldehyde 3-phosphate = dihydroxyacetone phosphate</text>
        <dbReference type="Rhea" id="RHEA:18585"/>
        <dbReference type="ChEBI" id="CHEBI:57642"/>
        <dbReference type="ChEBI" id="CHEBI:59776"/>
        <dbReference type="EC" id="5.3.1.1"/>
    </reaction>
</comment>
<dbReference type="InterPro" id="IPR020861">
    <property type="entry name" value="Triosephosphate_isomerase_AS"/>
</dbReference>
<dbReference type="FunFam" id="3.20.20.70:FF:000016">
    <property type="entry name" value="Triosephosphate isomerase"/>
    <property type="match status" value="1"/>
</dbReference>
<dbReference type="GO" id="GO:0006094">
    <property type="term" value="P:gluconeogenesis"/>
    <property type="evidence" value="ECO:0007669"/>
    <property type="project" value="UniProtKB-UniRule"/>
</dbReference>
<comment type="function">
    <text evidence="9">Involved in the gluconeogenesis. Catalyzes stereospecifically the conversion of dihydroxyacetone phosphate (DHAP) to D-glyceraldehyde-3-phosphate (G3P).</text>
</comment>
<dbReference type="InterPro" id="IPR035990">
    <property type="entry name" value="TIM_sf"/>
</dbReference>
<evidence type="ECO:0000256" key="9">
    <source>
        <dbReference type="HAMAP-Rule" id="MF_00147"/>
    </source>
</evidence>
<dbReference type="AlphaFoldDB" id="A0A3N0B0J4"/>
<dbReference type="Proteomes" id="UP000269591">
    <property type="component" value="Unassembled WGS sequence"/>
</dbReference>
<dbReference type="InterPro" id="IPR013785">
    <property type="entry name" value="Aldolase_TIM"/>
</dbReference>
<dbReference type="UniPathway" id="UPA00109">
    <property type="reaction ID" value="UER00189"/>
</dbReference>
<dbReference type="PANTHER" id="PTHR21139:SF42">
    <property type="entry name" value="TRIOSEPHOSPHATE ISOMERASE"/>
    <property type="match status" value="1"/>
</dbReference>
<dbReference type="Gene3D" id="3.20.20.70">
    <property type="entry name" value="Aldolase class I"/>
    <property type="match status" value="1"/>
</dbReference>
<evidence type="ECO:0000256" key="3">
    <source>
        <dbReference type="ARBA" id="ARBA00011940"/>
    </source>
</evidence>
<evidence type="ECO:0000256" key="1">
    <source>
        <dbReference type="ARBA" id="ARBA00004680"/>
    </source>
</evidence>
<evidence type="ECO:0000313" key="11">
    <source>
        <dbReference type="EMBL" id="RNL40641.1"/>
    </source>
</evidence>
<keyword evidence="5 9" id="KW-0312">Gluconeogenesis</keyword>
<comment type="pathway">
    <text evidence="1 9 10">Carbohydrate degradation; glycolysis; D-glyceraldehyde 3-phosphate from glycerone phosphate: step 1/1.</text>
</comment>
<dbReference type="InterPro" id="IPR000652">
    <property type="entry name" value="Triosephosphate_isomerase"/>
</dbReference>
<dbReference type="GO" id="GO:0046166">
    <property type="term" value="P:glyceraldehyde-3-phosphate biosynthetic process"/>
    <property type="evidence" value="ECO:0007669"/>
    <property type="project" value="TreeGrafter"/>
</dbReference>
<dbReference type="GO" id="GO:0005829">
    <property type="term" value="C:cytosol"/>
    <property type="evidence" value="ECO:0007669"/>
    <property type="project" value="TreeGrafter"/>
</dbReference>
<keyword evidence="7 9" id="KW-0324">Glycolysis</keyword>
<comment type="subunit">
    <text evidence="9 10">Homodimer.</text>
</comment>
<dbReference type="HAMAP" id="MF_00147_B">
    <property type="entry name" value="TIM_B"/>
    <property type="match status" value="1"/>
</dbReference>
<dbReference type="Pfam" id="PF00121">
    <property type="entry name" value="TIM"/>
    <property type="match status" value="1"/>
</dbReference>
<dbReference type="EMBL" id="QIBX01000005">
    <property type="protein sequence ID" value="RNL40641.1"/>
    <property type="molecule type" value="Genomic_DNA"/>
</dbReference>
<dbReference type="InterPro" id="IPR022896">
    <property type="entry name" value="TrioseP_Isoase_bac/euk"/>
</dbReference>
<feature type="binding site" evidence="9">
    <location>
        <position position="177"/>
    </location>
    <ligand>
        <name>substrate</name>
    </ligand>
</feature>
<feature type="binding site" evidence="9">
    <location>
        <begin position="10"/>
        <end position="12"/>
    </location>
    <ligand>
        <name>substrate</name>
    </ligand>
</feature>
<accession>A0A3N0B0J4</accession>
<comment type="similarity">
    <text evidence="2 9 10">Belongs to the triosephosphate isomerase family.</text>
</comment>
<feature type="binding site" evidence="9">
    <location>
        <begin position="238"/>
        <end position="239"/>
    </location>
    <ligand>
        <name>substrate</name>
    </ligand>
</feature>
<proteinExistence type="inferred from homology"/>
<dbReference type="CDD" id="cd00311">
    <property type="entry name" value="TIM"/>
    <property type="match status" value="1"/>
</dbReference>
<dbReference type="GO" id="GO:0006096">
    <property type="term" value="P:glycolytic process"/>
    <property type="evidence" value="ECO:0007669"/>
    <property type="project" value="UniProtKB-UniRule"/>
</dbReference>
<evidence type="ECO:0000256" key="4">
    <source>
        <dbReference type="ARBA" id="ARBA00019397"/>
    </source>
</evidence>
<dbReference type="RefSeq" id="WP_123208567.1">
    <property type="nucleotide sequence ID" value="NZ_JBHTHO010000035.1"/>
</dbReference>
<keyword evidence="6 9" id="KW-0963">Cytoplasm</keyword>
<dbReference type="GO" id="GO:0019563">
    <property type="term" value="P:glycerol catabolic process"/>
    <property type="evidence" value="ECO:0007669"/>
    <property type="project" value="TreeGrafter"/>
</dbReference>
<evidence type="ECO:0000256" key="2">
    <source>
        <dbReference type="ARBA" id="ARBA00007422"/>
    </source>
</evidence>
<dbReference type="PANTHER" id="PTHR21139">
    <property type="entry name" value="TRIOSEPHOSPHATE ISOMERASE"/>
    <property type="match status" value="1"/>
</dbReference>
<feature type="active site" description="Proton acceptor" evidence="9">
    <location>
        <position position="171"/>
    </location>
</feature>
<evidence type="ECO:0000256" key="7">
    <source>
        <dbReference type="ARBA" id="ARBA00023152"/>
    </source>
</evidence>
<organism evidence="11 12">
    <name type="scientific">Slackia equolifaciens</name>
    <dbReference type="NCBI Taxonomy" id="498718"/>
    <lineage>
        <taxon>Bacteria</taxon>
        <taxon>Bacillati</taxon>
        <taxon>Actinomycetota</taxon>
        <taxon>Coriobacteriia</taxon>
        <taxon>Eggerthellales</taxon>
        <taxon>Eggerthellaceae</taxon>
        <taxon>Slackia</taxon>
    </lineage>
</organism>
<feature type="active site" description="Electrophile" evidence="9">
    <location>
        <position position="99"/>
    </location>
</feature>
<comment type="pathway">
    <text evidence="9 10">Carbohydrate biosynthesis; gluconeogenesis.</text>
</comment>
<dbReference type="OrthoDB" id="9809429at2"/>
<sequence length="258" mass="27384">MTRRPIIAGNWKMNMTPAESVILSQGISNRYARGWDKVDVVVCPPAIDLRSVFTVLDFDKSNIDVGAQNVHWEPSGAFTGEISIPMLKDVGCSWCIVGHSERREMFGETDGDVNRKVRALVDAKMCAIVCVGESLSMRDGGDAVQFVCDQVRAALAGLDAQEVAFVTVAYEPIWAIGTGRTATPEQAQEMAAAIRATVAELVGQEAADAMRVLYGGSMKPENADGFLACPDVDGGLIGGAALKAEDFAALVEAAAKTA</sequence>
<evidence type="ECO:0000256" key="8">
    <source>
        <dbReference type="ARBA" id="ARBA00023235"/>
    </source>
</evidence>
<dbReference type="SUPFAM" id="SSF51351">
    <property type="entry name" value="Triosephosphate isomerase (TIM)"/>
    <property type="match status" value="1"/>
</dbReference>
<gene>
    <name evidence="9" type="primary">tpiA</name>
    <name evidence="11" type="ORF">DMP06_04570</name>
</gene>
<evidence type="ECO:0000256" key="10">
    <source>
        <dbReference type="RuleBase" id="RU363013"/>
    </source>
</evidence>
<reference evidence="12" key="1">
    <citation type="submission" date="2018-05" db="EMBL/GenBank/DDBJ databases">
        <title>Genome Sequencing of selected type strains of the family Eggerthellaceae.</title>
        <authorList>
            <person name="Danylec N."/>
            <person name="Stoll D.A."/>
            <person name="Doetsch A."/>
            <person name="Huch M."/>
        </authorList>
    </citation>
    <scope>NUCLEOTIDE SEQUENCE [LARGE SCALE GENOMIC DNA]</scope>
    <source>
        <strain evidence="12">DSM 24851</strain>
    </source>
</reference>
<feature type="binding site" evidence="9">
    <location>
        <position position="217"/>
    </location>
    <ligand>
        <name>substrate</name>
    </ligand>
</feature>
<evidence type="ECO:0000256" key="5">
    <source>
        <dbReference type="ARBA" id="ARBA00022432"/>
    </source>
</evidence>
<protein>
    <recommendedName>
        <fullName evidence="4 9">Triosephosphate isomerase</fullName>
        <shortName evidence="9">TIM</shortName>
        <shortName evidence="9">TPI</shortName>
        <ecNumber evidence="3 9">5.3.1.1</ecNumber>
    </recommendedName>
    <alternativeName>
        <fullName evidence="9">Triose-phosphate isomerase</fullName>
    </alternativeName>
</protein>
<name>A0A3N0B0J4_9ACTN</name>